<dbReference type="KEGG" id="dbk:DGMP_34490"/>
<keyword evidence="7 16" id="KW-0732">Signal</keyword>
<dbReference type="FunFam" id="2.40.10.120:FF:000007">
    <property type="entry name" value="Periplasmic serine endoprotease DegP-like"/>
    <property type="match status" value="1"/>
</dbReference>
<comment type="subcellular location">
    <subcellularLocation>
        <location evidence="2">Periplasm</location>
    </subcellularLocation>
</comment>
<evidence type="ECO:0000256" key="10">
    <source>
        <dbReference type="ARBA" id="ARBA00022801"/>
    </source>
</evidence>
<accession>A0A8D5FWR0</accession>
<evidence type="ECO:0000259" key="17">
    <source>
        <dbReference type="SMART" id="SM00228"/>
    </source>
</evidence>
<evidence type="ECO:0000256" key="8">
    <source>
        <dbReference type="ARBA" id="ARBA00022737"/>
    </source>
</evidence>
<dbReference type="RefSeq" id="WP_228855080.1">
    <property type="nucleotide sequence ID" value="NZ_AP024086.1"/>
</dbReference>
<dbReference type="GO" id="GO:0004252">
    <property type="term" value="F:serine-type endopeptidase activity"/>
    <property type="evidence" value="ECO:0007669"/>
    <property type="project" value="InterPro"/>
</dbReference>
<evidence type="ECO:0000256" key="16">
    <source>
        <dbReference type="SAM" id="SignalP"/>
    </source>
</evidence>
<dbReference type="InterPro" id="IPR011782">
    <property type="entry name" value="Pept_S1C_Do"/>
</dbReference>
<evidence type="ECO:0000256" key="13">
    <source>
        <dbReference type="ARBA" id="ARBA00032850"/>
    </source>
</evidence>
<evidence type="ECO:0000256" key="3">
    <source>
        <dbReference type="ARBA" id="ARBA00010541"/>
    </source>
</evidence>
<sequence length="483" mass="52268">MKTSVLKSQHRAIALLFAFCLAVAATLQTTNALATMAPATSKMFVSVVKKAKPAVVHIKVEKTTKARAGSPVPEEFFNNPFFEQFFGPYYRQQHPRQKEFKQRGQGSGFLISKDGLILTNNHVIEDADDIKVVLSDNREFEAKLVGTDPLSDVALVKIDGAENLPVLPLGDSDKLEVGEWVIAIGNPFGLSQTVTAGVVSAKGRSNVRINDYENFIQTDAAINPGNSGGPLINGQGEVVGINTALFSKTGGYMGIGFAIPINMAKSIEKQLQTEGKVTRGWLGVVIQDINEELAESFGLDDSKGILVSEVQKDSPADKAGLEQGDVILRLNGKTLKNVAELRNKVALISPDSKATLLVIRDGKEKKIKVTIGEQPSDFGRKGLPGTANILKDFGLGLQNLTPELAERFGYQKDAGVVISDVKPDSPAALEGLKPGYLIEEVNRTRVSNLKELRAALKKSSSTKRILLRIRAGDYSRYVVLSKK</sequence>
<dbReference type="Pfam" id="PF13180">
    <property type="entry name" value="PDZ_2"/>
    <property type="match status" value="1"/>
</dbReference>
<evidence type="ECO:0000256" key="15">
    <source>
        <dbReference type="PIRSR" id="PIRSR611782-2"/>
    </source>
</evidence>
<evidence type="ECO:0000256" key="6">
    <source>
        <dbReference type="ARBA" id="ARBA00022670"/>
    </source>
</evidence>
<organism evidence="18 19">
    <name type="scientific">Desulfomarina profundi</name>
    <dbReference type="NCBI Taxonomy" id="2772557"/>
    <lineage>
        <taxon>Bacteria</taxon>
        <taxon>Pseudomonadati</taxon>
        <taxon>Thermodesulfobacteriota</taxon>
        <taxon>Desulfobulbia</taxon>
        <taxon>Desulfobulbales</taxon>
        <taxon>Desulfobulbaceae</taxon>
        <taxon>Desulfomarina</taxon>
    </lineage>
</organism>
<dbReference type="GO" id="GO:0006508">
    <property type="term" value="P:proteolysis"/>
    <property type="evidence" value="ECO:0007669"/>
    <property type="project" value="UniProtKB-KW"/>
</dbReference>
<evidence type="ECO:0000256" key="14">
    <source>
        <dbReference type="PIRSR" id="PIRSR611782-1"/>
    </source>
</evidence>
<dbReference type="FunFam" id="2.30.42.10:FF:000037">
    <property type="entry name" value="Periplasmic serine endoprotease DegP-like"/>
    <property type="match status" value="1"/>
</dbReference>
<dbReference type="NCBIfam" id="TIGR02037">
    <property type="entry name" value="degP_htrA_DO"/>
    <property type="match status" value="1"/>
</dbReference>
<keyword evidence="11" id="KW-0720">Serine protease</keyword>
<comment type="catalytic activity">
    <reaction evidence="1">
        <text>Acts on substrates that are at least partially unfolded. The cleavage site P1 residue is normally between a pair of hydrophobic residues, such as Val-|-Val.</text>
        <dbReference type="EC" id="3.4.21.107"/>
    </reaction>
</comment>
<keyword evidence="10" id="KW-0378">Hydrolase</keyword>
<gene>
    <name evidence="18" type="primary">htrA</name>
    <name evidence="18" type="ORF">DGMP_34490</name>
</gene>
<evidence type="ECO:0000313" key="19">
    <source>
        <dbReference type="Proteomes" id="UP000826725"/>
    </source>
</evidence>
<dbReference type="CDD" id="cd10839">
    <property type="entry name" value="cpPDZ1_DegP-like"/>
    <property type="match status" value="1"/>
</dbReference>
<keyword evidence="9" id="KW-0574">Periplasm</keyword>
<dbReference type="AlphaFoldDB" id="A0A8D5FWR0"/>
<reference evidence="18" key="1">
    <citation type="submission" date="2020-09" db="EMBL/GenBank/DDBJ databases">
        <title>Desulfogranum mesoprofundum gen. nov., sp. nov., a novel mesophilic, sulfate-reducing chemolithoautotroph isolated from a deep-sea hydrothermal vent chimney in the Suiyo Seamount.</title>
        <authorList>
            <person name="Hashimoto Y."/>
            <person name="Nakagawa S."/>
        </authorList>
    </citation>
    <scope>NUCLEOTIDE SEQUENCE</scope>
    <source>
        <strain evidence="18">KT2</strain>
    </source>
</reference>
<dbReference type="GO" id="GO:0042597">
    <property type="term" value="C:periplasmic space"/>
    <property type="evidence" value="ECO:0007669"/>
    <property type="project" value="UniProtKB-SubCell"/>
</dbReference>
<dbReference type="Pfam" id="PF13365">
    <property type="entry name" value="Trypsin_2"/>
    <property type="match status" value="1"/>
</dbReference>
<evidence type="ECO:0000256" key="2">
    <source>
        <dbReference type="ARBA" id="ARBA00004418"/>
    </source>
</evidence>
<evidence type="ECO:0000256" key="11">
    <source>
        <dbReference type="ARBA" id="ARBA00022825"/>
    </source>
</evidence>
<feature type="binding site" evidence="15">
    <location>
        <begin position="225"/>
        <end position="227"/>
    </location>
    <ligand>
        <name>substrate</name>
    </ligand>
</feature>
<evidence type="ECO:0000256" key="9">
    <source>
        <dbReference type="ARBA" id="ARBA00022764"/>
    </source>
</evidence>
<feature type="active site" description="Charge relay system" evidence="14">
    <location>
        <position position="227"/>
    </location>
</feature>
<keyword evidence="12" id="KW-0346">Stress response</keyword>
<keyword evidence="6 18" id="KW-0645">Protease</keyword>
<dbReference type="EMBL" id="AP024086">
    <property type="protein sequence ID" value="BCL62756.1"/>
    <property type="molecule type" value="Genomic_DNA"/>
</dbReference>
<evidence type="ECO:0000256" key="4">
    <source>
        <dbReference type="ARBA" id="ARBA00013035"/>
    </source>
</evidence>
<evidence type="ECO:0000313" key="18">
    <source>
        <dbReference type="EMBL" id="BCL62756.1"/>
    </source>
</evidence>
<feature type="chain" id="PRO_5034164585" description="Probable periplasmic serine endoprotease DegP-like" evidence="16">
    <location>
        <begin position="25"/>
        <end position="483"/>
    </location>
</feature>
<feature type="signal peptide" evidence="16">
    <location>
        <begin position="1"/>
        <end position="24"/>
    </location>
</feature>
<dbReference type="Pfam" id="PF17820">
    <property type="entry name" value="PDZ_6"/>
    <property type="match status" value="1"/>
</dbReference>
<feature type="domain" description="PDZ" evidence="17">
    <location>
        <begin position="280"/>
        <end position="362"/>
    </location>
</feature>
<feature type="active site" description="Charge relay system" evidence="14">
    <location>
        <position position="122"/>
    </location>
</feature>
<dbReference type="SMART" id="SM00228">
    <property type="entry name" value="PDZ"/>
    <property type="match status" value="2"/>
</dbReference>
<feature type="binding site" evidence="15">
    <location>
        <position position="152"/>
    </location>
    <ligand>
        <name>substrate</name>
    </ligand>
</feature>
<dbReference type="EC" id="3.4.21.107" evidence="4"/>
<dbReference type="InterPro" id="IPR001478">
    <property type="entry name" value="PDZ"/>
</dbReference>
<name>A0A8D5FWR0_9BACT</name>
<evidence type="ECO:0000256" key="1">
    <source>
        <dbReference type="ARBA" id="ARBA00001772"/>
    </source>
</evidence>
<comment type="similarity">
    <text evidence="3">Belongs to the peptidase S1C family.</text>
</comment>
<feature type="domain" description="PDZ" evidence="17">
    <location>
        <begin position="391"/>
        <end position="473"/>
    </location>
</feature>
<dbReference type="Proteomes" id="UP000826725">
    <property type="component" value="Chromosome"/>
</dbReference>
<keyword evidence="19" id="KW-1185">Reference proteome</keyword>
<feature type="binding site" evidence="15">
    <location>
        <position position="122"/>
    </location>
    <ligand>
        <name>substrate</name>
    </ligand>
</feature>
<dbReference type="InterPro" id="IPR041489">
    <property type="entry name" value="PDZ_6"/>
</dbReference>
<protein>
    <recommendedName>
        <fullName evidence="5">Probable periplasmic serine endoprotease DegP-like</fullName>
        <ecNumber evidence="4">3.4.21.107</ecNumber>
    </recommendedName>
    <alternativeName>
        <fullName evidence="13">Protease Do</fullName>
    </alternativeName>
</protein>
<keyword evidence="8" id="KW-0677">Repeat</keyword>
<feature type="binding site" evidence="15">
    <location>
        <position position="61"/>
    </location>
    <ligand>
        <name>substrate</name>
    </ligand>
</feature>
<proteinExistence type="inferred from homology"/>
<dbReference type="PANTHER" id="PTHR22939">
    <property type="entry name" value="SERINE PROTEASE FAMILY S1C HTRA-RELATED"/>
    <property type="match status" value="1"/>
</dbReference>
<evidence type="ECO:0000256" key="7">
    <source>
        <dbReference type="ARBA" id="ARBA00022729"/>
    </source>
</evidence>
<dbReference type="FunFam" id="2.40.10.10:FF:000001">
    <property type="entry name" value="Periplasmic serine protease DegS"/>
    <property type="match status" value="1"/>
</dbReference>
<evidence type="ECO:0000256" key="5">
    <source>
        <dbReference type="ARBA" id="ARBA00013958"/>
    </source>
</evidence>
<evidence type="ECO:0000256" key="12">
    <source>
        <dbReference type="ARBA" id="ARBA00023016"/>
    </source>
</evidence>
<feature type="active site" description="Charge relay system" evidence="14">
    <location>
        <position position="152"/>
    </location>
</feature>
<dbReference type="PANTHER" id="PTHR22939:SF129">
    <property type="entry name" value="SERINE PROTEASE HTRA2, MITOCHONDRIAL"/>
    <property type="match status" value="1"/>
</dbReference>